<dbReference type="AlphaFoldDB" id="A0A433SXC8"/>
<name>A0A433SXC8_ELYCH</name>
<accession>A0A433SXC8</accession>
<evidence type="ECO:0000256" key="1">
    <source>
        <dbReference type="SAM" id="MobiDB-lite"/>
    </source>
</evidence>
<feature type="compositionally biased region" description="Polar residues" evidence="1">
    <location>
        <begin position="150"/>
        <end position="160"/>
    </location>
</feature>
<comment type="caution">
    <text evidence="2">The sequence shown here is derived from an EMBL/GenBank/DDBJ whole genome shotgun (WGS) entry which is preliminary data.</text>
</comment>
<evidence type="ECO:0000313" key="2">
    <source>
        <dbReference type="EMBL" id="RUS73964.1"/>
    </source>
</evidence>
<reference evidence="2 3" key="1">
    <citation type="submission" date="2019-01" db="EMBL/GenBank/DDBJ databases">
        <title>A draft genome assembly of the solar-powered sea slug Elysia chlorotica.</title>
        <authorList>
            <person name="Cai H."/>
            <person name="Li Q."/>
            <person name="Fang X."/>
            <person name="Li J."/>
            <person name="Curtis N.E."/>
            <person name="Altenburger A."/>
            <person name="Shibata T."/>
            <person name="Feng M."/>
            <person name="Maeda T."/>
            <person name="Schwartz J.A."/>
            <person name="Shigenobu S."/>
            <person name="Lundholm N."/>
            <person name="Nishiyama T."/>
            <person name="Yang H."/>
            <person name="Hasebe M."/>
            <person name="Li S."/>
            <person name="Pierce S.K."/>
            <person name="Wang J."/>
        </authorList>
    </citation>
    <scope>NUCLEOTIDE SEQUENCE [LARGE SCALE GENOMIC DNA]</scope>
    <source>
        <strain evidence="2">EC2010</strain>
        <tissue evidence="2">Whole organism of an adult</tissue>
    </source>
</reference>
<feature type="region of interest" description="Disordered" evidence="1">
    <location>
        <begin position="141"/>
        <end position="160"/>
    </location>
</feature>
<dbReference type="Proteomes" id="UP000271974">
    <property type="component" value="Unassembled WGS sequence"/>
</dbReference>
<organism evidence="2 3">
    <name type="scientific">Elysia chlorotica</name>
    <name type="common">Eastern emerald elysia</name>
    <name type="synonym">Sea slug</name>
    <dbReference type="NCBI Taxonomy" id="188477"/>
    <lineage>
        <taxon>Eukaryota</taxon>
        <taxon>Metazoa</taxon>
        <taxon>Spiralia</taxon>
        <taxon>Lophotrochozoa</taxon>
        <taxon>Mollusca</taxon>
        <taxon>Gastropoda</taxon>
        <taxon>Heterobranchia</taxon>
        <taxon>Euthyneura</taxon>
        <taxon>Panpulmonata</taxon>
        <taxon>Sacoglossa</taxon>
        <taxon>Placobranchoidea</taxon>
        <taxon>Plakobranchidae</taxon>
        <taxon>Elysia</taxon>
    </lineage>
</organism>
<sequence>MPSAARQRLPSELWRCGKSINSCSGPGNANSSSFAEMQVSPGHYDTISDEKQHYHSHKKGSGKLQKRNNQGRKSPKTLARKISGAGAISDPEMDILEKSFASTVALSSSVQSDSGIDYTAKSGSGDVYALDSLSAPDPSELPFPPLEWLQPSTGKTSPVSSNYGSFDLQTILACTAMA</sequence>
<protein>
    <submittedName>
        <fullName evidence="2">Uncharacterized protein</fullName>
    </submittedName>
</protein>
<feature type="compositionally biased region" description="Polar residues" evidence="1">
    <location>
        <begin position="20"/>
        <end position="35"/>
    </location>
</feature>
<gene>
    <name evidence="2" type="ORF">EGW08_018279</name>
</gene>
<dbReference type="EMBL" id="RQTK01000881">
    <property type="protein sequence ID" value="RUS73964.1"/>
    <property type="molecule type" value="Genomic_DNA"/>
</dbReference>
<dbReference type="OrthoDB" id="6120699at2759"/>
<proteinExistence type="predicted"/>
<feature type="region of interest" description="Disordered" evidence="1">
    <location>
        <begin position="20"/>
        <end position="84"/>
    </location>
</feature>
<evidence type="ECO:0000313" key="3">
    <source>
        <dbReference type="Proteomes" id="UP000271974"/>
    </source>
</evidence>
<keyword evidence="3" id="KW-1185">Reference proteome</keyword>
<feature type="compositionally biased region" description="Basic residues" evidence="1">
    <location>
        <begin position="54"/>
        <end position="79"/>
    </location>
</feature>